<dbReference type="Proteomes" id="UP001519328">
    <property type="component" value="Unassembled WGS sequence"/>
</dbReference>
<feature type="transmembrane region" description="Helical" evidence="5">
    <location>
        <begin position="258"/>
        <end position="275"/>
    </location>
</feature>
<dbReference type="PANTHER" id="PTHR10859:SF114">
    <property type="entry name" value="DOLICHOL-PHOSPHATE MANNOSYLTRANSFERASE"/>
    <property type="match status" value="1"/>
</dbReference>
<sequence length="360" mass="40799">MKTISNVTIIIPAYNPDEKLLNLVDQIEQNFTRIIVVNDGSNGDSQDIFDQLAKSEKFTILKHAVNLGKGRALKTAFNHFLNNHNESIGIVTVDADGQHSVEDIKKVALKLNQRPNSLILGVRDFSEDNIPLRSRFGNILTKRIFSFASGIKISDTQTGLRGISYAFLKELLNVKGERFEYEMNMLFECKNQTIRVEEVDIETIYIEENKSSHFNPIVDSIKIYSIFLQYAFSSLSSFGLDILLFSILSIFLKDLMPQSFIIVATIGARILSSIFNYTLNKNLVFKSNSKSSLYKYYVLSISQMLSSSLLVYVFYLLIGDGEVAIKIVVDSLLFIISFYIQRLWVFDNDPGEVSEVIKSV</sequence>
<reference evidence="8 9" key="1">
    <citation type="submission" date="2021-03" db="EMBL/GenBank/DDBJ databases">
        <title>Genomic Encyclopedia of Type Strains, Phase IV (KMG-IV): sequencing the most valuable type-strain genomes for metagenomic binning, comparative biology and taxonomic classification.</title>
        <authorList>
            <person name="Goeker M."/>
        </authorList>
    </citation>
    <scope>NUCLEOTIDE SEQUENCE [LARGE SCALE GENOMIC DNA]</scope>
    <source>
        <strain evidence="8 9">DSM 21085</strain>
    </source>
</reference>
<protein>
    <submittedName>
        <fullName evidence="8">Glycosyltransferase involved in cell wall biosynthesis</fullName>
    </submittedName>
</protein>
<proteinExistence type="predicted"/>
<comment type="caution">
    <text evidence="8">The sequence shown here is derived from an EMBL/GenBank/DDBJ whole genome shotgun (WGS) entry which is preliminary data.</text>
</comment>
<dbReference type="InterPro" id="IPR029044">
    <property type="entry name" value="Nucleotide-diphossugar_trans"/>
</dbReference>
<name>A0ABS4HCZ8_9BACI</name>
<feature type="domain" description="Glycosyltransferase 2-like" evidence="6">
    <location>
        <begin position="8"/>
        <end position="171"/>
    </location>
</feature>
<dbReference type="EMBL" id="JAGGKK010000008">
    <property type="protein sequence ID" value="MBP1948790.1"/>
    <property type="molecule type" value="Genomic_DNA"/>
</dbReference>
<evidence type="ECO:0000259" key="7">
    <source>
        <dbReference type="Pfam" id="PF04138"/>
    </source>
</evidence>
<dbReference type="Gene3D" id="3.90.550.10">
    <property type="entry name" value="Spore Coat Polysaccharide Biosynthesis Protein SpsA, Chain A"/>
    <property type="match status" value="1"/>
</dbReference>
<evidence type="ECO:0000256" key="2">
    <source>
        <dbReference type="ARBA" id="ARBA00022692"/>
    </source>
</evidence>
<dbReference type="InterPro" id="IPR007267">
    <property type="entry name" value="GtrA_DPMS_TM"/>
</dbReference>
<keyword evidence="4 5" id="KW-0472">Membrane</keyword>
<evidence type="ECO:0000256" key="5">
    <source>
        <dbReference type="SAM" id="Phobius"/>
    </source>
</evidence>
<evidence type="ECO:0000313" key="9">
    <source>
        <dbReference type="Proteomes" id="UP001519328"/>
    </source>
</evidence>
<feature type="transmembrane region" description="Helical" evidence="5">
    <location>
        <begin position="323"/>
        <end position="340"/>
    </location>
</feature>
<keyword evidence="9" id="KW-1185">Reference proteome</keyword>
<evidence type="ECO:0000313" key="8">
    <source>
        <dbReference type="EMBL" id="MBP1948790.1"/>
    </source>
</evidence>
<dbReference type="CDD" id="cd04179">
    <property type="entry name" value="DPM_DPG-synthase_like"/>
    <property type="match status" value="1"/>
</dbReference>
<dbReference type="SUPFAM" id="SSF53448">
    <property type="entry name" value="Nucleotide-diphospho-sugar transferases"/>
    <property type="match status" value="1"/>
</dbReference>
<keyword evidence="2 5" id="KW-0812">Transmembrane</keyword>
<dbReference type="RefSeq" id="WP_209480350.1">
    <property type="nucleotide sequence ID" value="NZ_JAGGKK010000008.1"/>
</dbReference>
<organism evidence="8 9">
    <name type="scientific">Virgibacillus litoralis</name>
    <dbReference type="NCBI Taxonomy" id="578221"/>
    <lineage>
        <taxon>Bacteria</taxon>
        <taxon>Bacillati</taxon>
        <taxon>Bacillota</taxon>
        <taxon>Bacilli</taxon>
        <taxon>Bacillales</taxon>
        <taxon>Bacillaceae</taxon>
        <taxon>Virgibacillus</taxon>
    </lineage>
</organism>
<keyword evidence="3 5" id="KW-1133">Transmembrane helix</keyword>
<gene>
    <name evidence="8" type="ORF">J2Z82_001727</name>
</gene>
<dbReference type="InterPro" id="IPR001173">
    <property type="entry name" value="Glyco_trans_2-like"/>
</dbReference>
<comment type="subcellular location">
    <subcellularLocation>
        <location evidence="1">Membrane</location>
        <topology evidence="1">Multi-pass membrane protein</topology>
    </subcellularLocation>
</comment>
<feature type="transmembrane region" description="Helical" evidence="5">
    <location>
        <begin position="230"/>
        <end position="252"/>
    </location>
</feature>
<feature type="transmembrane region" description="Helical" evidence="5">
    <location>
        <begin position="296"/>
        <end position="317"/>
    </location>
</feature>
<evidence type="ECO:0000256" key="1">
    <source>
        <dbReference type="ARBA" id="ARBA00004141"/>
    </source>
</evidence>
<evidence type="ECO:0000256" key="4">
    <source>
        <dbReference type="ARBA" id="ARBA00023136"/>
    </source>
</evidence>
<dbReference type="Pfam" id="PF04138">
    <property type="entry name" value="GtrA_DPMS_TM"/>
    <property type="match status" value="1"/>
</dbReference>
<evidence type="ECO:0000256" key="3">
    <source>
        <dbReference type="ARBA" id="ARBA00022989"/>
    </source>
</evidence>
<accession>A0ABS4HCZ8</accession>
<feature type="domain" description="GtrA/DPMS transmembrane" evidence="7">
    <location>
        <begin position="230"/>
        <end position="346"/>
    </location>
</feature>
<evidence type="ECO:0000259" key="6">
    <source>
        <dbReference type="Pfam" id="PF00535"/>
    </source>
</evidence>
<dbReference type="Pfam" id="PF00535">
    <property type="entry name" value="Glycos_transf_2"/>
    <property type="match status" value="1"/>
</dbReference>
<dbReference type="PANTHER" id="PTHR10859">
    <property type="entry name" value="GLYCOSYL TRANSFERASE"/>
    <property type="match status" value="1"/>
</dbReference>